<dbReference type="EMBL" id="JADJEV010000004">
    <property type="protein sequence ID" value="MBK6974430.1"/>
    <property type="molecule type" value="Genomic_DNA"/>
</dbReference>
<protein>
    <submittedName>
        <fullName evidence="1">Uncharacterized protein</fullName>
    </submittedName>
</protein>
<dbReference type="PANTHER" id="PTHR43431:SF7">
    <property type="entry name" value="OXIDOREDUCTASE, SHORT CHAIN DEHYDROGENASE_REDUCTASE FAMILY (AFU_ORTHOLOGUE AFUA_5G14000)"/>
    <property type="match status" value="1"/>
</dbReference>
<dbReference type="PANTHER" id="PTHR43431">
    <property type="entry name" value="OXIDOREDUCTASE, SHORT CHAIN DEHYDROGENASE/REDUCTASE FAMILY (AFU_ORTHOLOGUE AFUA_5G14000)"/>
    <property type="match status" value="1"/>
</dbReference>
<accession>A0A9D7E0R8</accession>
<comment type="caution">
    <text evidence="1">The sequence shown here is derived from an EMBL/GenBank/DDBJ whole genome shotgun (WGS) entry which is preliminary data.</text>
</comment>
<reference evidence="1" key="1">
    <citation type="submission" date="2020-10" db="EMBL/GenBank/DDBJ databases">
        <title>Connecting structure to function with the recovery of over 1000 high-quality activated sludge metagenome-assembled genomes encoding full-length rRNA genes using long-read sequencing.</title>
        <authorList>
            <person name="Singleton C.M."/>
            <person name="Petriglieri F."/>
            <person name="Kristensen J.M."/>
            <person name="Kirkegaard R.H."/>
            <person name="Michaelsen T.Y."/>
            <person name="Andersen M.H."/>
            <person name="Karst S.M."/>
            <person name="Dueholm M.S."/>
            <person name="Nielsen P.H."/>
            <person name="Albertsen M."/>
        </authorList>
    </citation>
    <scope>NUCLEOTIDE SEQUENCE</scope>
    <source>
        <strain evidence="1">Bjer_18-Q3-R1-45_BAT3C.347</strain>
    </source>
</reference>
<name>A0A9D7E0R8_9PROT</name>
<dbReference type="AlphaFoldDB" id="A0A9D7E0R8"/>
<evidence type="ECO:0000313" key="2">
    <source>
        <dbReference type="Proteomes" id="UP000807785"/>
    </source>
</evidence>
<evidence type="ECO:0000313" key="1">
    <source>
        <dbReference type="EMBL" id="MBK6974430.1"/>
    </source>
</evidence>
<sequence length="84" mass="9560">MPGPATGEFQRRFRRTLHARGVHVSLIIIDGVVGGPQTRARFPEHSEDFFVRPEAVVDIARSLTPQDRSAWSFEVEARPFGEKW</sequence>
<dbReference type="Proteomes" id="UP000807785">
    <property type="component" value="Unassembled WGS sequence"/>
</dbReference>
<proteinExistence type="predicted"/>
<gene>
    <name evidence="1" type="ORF">IPH26_16280</name>
</gene>
<organism evidence="1 2">
    <name type="scientific">Candidatus Methylophosphatis roskildensis</name>
    <dbReference type="NCBI Taxonomy" id="2899263"/>
    <lineage>
        <taxon>Bacteria</taxon>
        <taxon>Pseudomonadati</taxon>
        <taxon>Pseudomonadota</taxon>
        <taxon>Betaproteobacteria</taxon>
        <taxon>Nitrosomonadales</taxon>
        <taxon>Sterolibacteriaceae</taxon>
        <taxon>Candidatus Methylophosphatis</taxon>
    </lineage>
</organism>